<organism evidence="1 2">
    <name type="scientific">Skeletonema marinoi</name>
    <dbReference type="NCBI Taxonomy" id="267567"/>
    <lineage>
        <taxon>Eukaryota</taxon>
        <taxon>Sar</taxon>
        <taxon>Stramenopiles</taxon>
        <taxon>Ochrophyta</taxon>
        <taxon>Bacillariophyta</taxon>
        <taxon>Coscinodiscophyceae</taxon>
        <taxon>Thalassiosirophycidae</taxon>
        <taxon>Thalassiosirales</taxon>
        <taxon>Skeletonemataceae</taxon>
        <taxon>Skeletonema</taxon>
        <taxon>Skeletonema marinoi-dohrnii complex</taxon>
    </lineage>
</organism>
<keyword evidence="2" id="KW-1185">Reference proteome</keyword>
<name>A0AAD8YNX8_9STRA</name>
<accession>A0AAD8YNX8</accession>
<evidence type="ECO:0000313" key="2">
    <source>
        <dbReference type="Proteomes" id="UP001224775"/>
    </source>
</evidence>
<dbReference type="AlphaFoldDB" id="A0AAD8YNX8"/>
<sequence>MDELSKSKPAKSFLTPLVPRGHLDITFRDLSYALLQCLKYILSQACLAADSCTAYYPTKKEATDLKTTHHKFWSGFRKGRYLIISLVHSFPAEAEIIIVPPVNIPGMVDVIRYHNLSWFQSIYLHGRRRLSQTQMKQRMNTQF</sequence>
<dbReference type="EMBL" id="JATAAI010000001">
    <property type="protein sequence ID" value="KAK1748930.1"/>
    <property type="molecule type" value="Genomic_DNA"/>
</dbReference>
<comment type="caution">
    <text evidence="1">The sequence shown here is derived from an EMBL/GenBank/DDBJ whole genome shotgun (WGS) entry which is preliminary data.</text>
</comment>
<reference evidence="1" key="1">
    <citation type="submission" date="2023-06" db="EMBL/GenBank/DDBJ databases">
        <title>Survivors Of The Sea: Transcriptome response of Skeletonema marinoi to long-term dormancy.</title>
        <authorList>
            <person name="Pinder M.I.M."/>
            <person name="Kourtchenko O."/>
            <person name="Robertson E.K."/>
            <person name="Larsson T."/>
            <person name="Maumus F."/>
            <person name="Osuna-Cruz C.M."/>
            <person name="Vancaester E."/>
            <person name="Stenow R."/>
            <person name="Vandepoele K."/>
            <person name="Ploug H."/>
            <person name="Bruchert V."/>
            <person name="Godhe A."/>
            <person name="Topel M."/>
        </authorList>
    </citation>
    <scope>NUCLEOTIDE SEQUENCE</scope>
    <source>
        <strain evidence="1">R05AC</strain>
    </source>
</reference>
<protein>
    <submittedName>
        <fullName evidence="1">Uncharacterized protein</fullName>
    </submittedName>
</protein>
<evidence type="ECO:0000313" key="1">
    <source>
        <dbReference type="EMBL" id="KAK1748930.1"/>
    </source>
</evidence>
<proteinExistence type="predicted"/>
<gene>
    <name evidence="1" type="ORF">QTG54_000869</name>
</gene>
<dbReference type="Proteomes" id="UP001224775">
    <property type="component" value="Unassembled WGS sequence"/>
</dbReference>